<evidence type="ECO:0000256" key="1">
    <source>
        <dbReference type="SAM" id="Phobius"/>
    </source>
</evidence>
<evidence type="ECO:0000313" key="3">
    <source>
        <dbReference type="Proteomes" id="UP000799440"/>
    </source>
</evidence>
<keyword evidence="1" id="KW-0472">Membrane</keyword>
<dbReference type="Proteomes" id="UP000799440">
    <property type="component" value="Unassembled WGS sequence"/>
</dbReference>
<keyword evidence="3" id="KW-1185">Reference proteome</keyword>
<proteinExistence type="predicted"/>
<organism evidence="2 3">
    <name type="scientific">Sporormia fimetaria CBS 119925</name>
    <dbReference type="NCBI Taxonomy" id="1340428"/>
    <lineage>
        <taxon>Eukaryota</taxon>
        <taxon>Fungi</taxon>
        <taxon>Dikarya</taxon>
        <taxon>Ascomycota</taxon>
        <taxon>Pezizomycotina</taxon>
        <taxon>Dothideomycetes</taxon>
        <taxon>Pleosporomycetidae</taxon>
        <taxon>Pleosporales</taxon>
        <taxon>Sporormiaceae</taxon>
        <taxon>Sporormia</taxon>
    </lineage>
</organism>
<feature type="transmembrane region" description="Helical" evidence="1">
    <location>
        <begin position="91"/>
        <end position="111"/>
    </location>
</feature>
<gene>
    <name evidence="2" type="ORF">M011DRAFT_78440</name>
</gene>
<protein>
    <submittedName>
        <fullName evidence="2">Uncharacterized protein</fullName>
    </submittedName>
</protein>
<dbReference type="AlphaFoldDB" id="A0A6A6V9K1"/>
<name>A0A6A6V9K1_9PLEO</name>
<evidence type="ECO:0000313" key="2">
    <source>
        <dbReference type="EMBL" id="KAF2746773.1"/>
    </source>
</evidence>
<accession>A0A6A6V9K1</accession>
<keyword evidence="1" id="KW-1133">Transmembrane helix</keyword>
<keyword evidence="1" id="KW-0812">Transmembrane</keyword>
<reference evidence="2" key="1">
    <citation type="journal article" date="2020" name="Stud. Mycol.">
        <title>101 Dothideomycetes genomes: a test case for predicting lifestyles and emergence of pathogens.</title>
        <authorList>
            <person name="Haridas S."/>
            <person name="Albert R."/>
            <person name="Binder M."/>
            <person name="Bloem J."/>
            <person name="Labutti K."/>
            <person name="Salamov A."/>
            <person name="Andreopoulos B."/>
            <person name="Baker S."/>
            <person name="Barry K."/>
            <person name="Bills G."/>
            <person name="Bluhm B."/>
            <person name="Cannon C."/>
            <person name="Castanera R."/>
            <person name="Culley D."/>
            <person name="Daum C."/>
            <person name="Ezra D."/>
            <person name="Gonzalez J."/>
            <person name="Henrissat B."/>
            <person name="Kuo A."/>
            <person name="Liang C."/>
            <person name="Lipzen A."/>
            <person name="Lutzoni F."/>
            <person name="Magnuson J."/>
            <person name="Mondo S."/>
            <person name="Nolan M."/>
            <person name="Ohm R."/>
            <person name="Pangilinan J."/>
            <person name="Park H.-J."/>
            <person name="Ramirez L."/>
            <person name="Alfaro M."/>
            <person name="Sun H."/>
            <person name="Tritt A."/>
            <person name="Yoshinaga Y."/>
            <person name="Zwiers L.-H."/>
            <person name="Turgeon B."/>
            <person name="Goodwin S."/>
            <person name="Spatafora J."/>
            <person name="Crous P."/>
            <person name="Grigoriev I."/>
        </authorList>
    </citation>
    <scope>NUCLEOTIDE SEQUENCE</scope>
    <source>
        <strain evidence="2">CBS 119925</strain>
    </source>
</reference>
<dbReference type="EMBL" id="MU006576">
    <property type="protein sequence ID" value="KAF2746773.1"/>
    <property type="molecule type" value="Genomic_DNA"/>
</dbReference>
<sequence length="138" mass="14836">MLCIHKRRYSSSSGGGSMISVKLKLNKVRRNRFRPGMAGFSRMIGSMMTMARNQMNIPTAMRKAFRYRAISLLGGCGNAFASLAVGVDGRGLFASAGIGIDGNGLGLILSLPGRGLAVRLRWAMLETCILSKIKLVVV</sequence>